<proteinExistence type="predicted"/>
<evidence type="ECO:0000259" key="2">
    <source>
        <dbReference type="Pfam" id="PF05225"/>
    </source>
</evidence>
<dbReference type="InterPro" id="IPR009057">
    <property type="entry name" value="Homeodomain-like_sf"/>
</dbReference>
<dbReference type="Pfam" id="PF05225">
    <property type="entry name" value="HTH_psq"/>
    <property type="match status" value="1"/>
</dbReference>
<dbReference type="SUPFAM" id="SSF46689">
    <property type="entry name" value="Homeodomain-like"/>
    <property type="match status" value="1"/>
</dbReference>
<comment type="caution">
    <text evidence="3">The sequence shown here is derived from an EMBL/GenBank/DDBJ whole genome shotgun (WGS) entry which is preliminary data.</text>
</comment>
<accession>A0AAW1N2X8</accession>
<evidence type="ECO:0000313" key="3">
    <source>
        <dbReference type="EMBL" id="KAK9752317.1"/>
    </source>
</evidence>
<name>A0AAW1N2X8_POPJA</name>
<keyword evidence="3" id="KW-0238">DNA-binding</keyword>
<feature type="domain" description="HTH psq-type" evidence="2">
    <location>
        <begin position="11"/>
        <end position="45"/>
    </location>
</feature>
<protein>
    <submittedName>
        <fullName evidence="3">CENP-B N-terminal DNA-binding domain</fullName>
    </submittedName>
</protein>
<sequence>MPPKKRGPWSEESLKNALEGIKGDMSVLKVAQQYDIPRRTLRNHLLSGSTVKKLGRRSLLNKNQEAELFNRIFRLAEVGMPITSSSSGECIHLY</sequence>
<evidence type="ECO:0000256" key="1">
    <source>
        <dbReference type="ARBA" id="ARBA00004123"/>
    </source>
</evidence>
<gene>
    <name evidence="3" type="ORF">QE152_g4320</name>
</gene>
<keyword evidence="4" id="KW-1185">Reference proteome</keyword>
<evidence type="ECO:0000313" key="4">
    <source>
        <dbReference type="Proteomes" id="UP001458880"/>
    </source>
</evidence>
<dbReference type="AlphaFoldDB" id="A0AAW1N2X8"/>
<dbReference type="GO" id="GO:0003677">
    <property type="term" value="F:DNA binding"/>
    <property type="evidence" value="ECO:0007669"/>
    <property type="project" value="UniProtKB-KW"/>
</dbReference>
<dbReference type="EMBL" id="JASPKY010000021">
    <property type="protein sequence ID" value="KAK9752317.1"/>
    <property type="molecule type" value="Genomic_DNA"/>
</dbReference>
<reference evidence="3 4" key="1">
    <citation type="journal article" date="2024" name="BMC Genomics">
        <title>De novo assembly and annotation of Popillia japonica's genome with initial clues to its potential as an invasive pest.</title>
        <authorList>
            <person name="Cucini C."/>
            <person name="Boschi S."/>
            <person name="Funari R."/>
            <person name="Cardaioli E."/>
            <person name="Iannotti N."/>
            <person name="Marturano G."/>
            <person name="Paoli F."/>
            <person name="Bruttini M."/>
            <person name="Carapelli A."/>
            <person name="Frati F."/>
            <person name="Nardi F."/>
        </authorList>
    </citation>
    <scope>NUCLEOTIDE SEQUENCE [LARGE SCALE GENOMIC DNA]</scope>
    <source>
        <strain evidence="3">DMR45628</strain>
    </source>
</reference>
<comment type="subcellular location">
    <subcellularLocation>
        <location evidence="1">Nucleus</location>
    </subcellularLocation>
</comment>
<dbReference type="Gene3D" id="1.10.10.60">
    <property type="entry name" value="Homeodomain-like"/>
    <property type="match status" value="1"/>
</dbReference>
<dbReference type="Proteomes" id="UP001458880">
    <property type="component" value="Unassembled WGS sequence"/>
</dbReference>
<dbReference type="InterPro" id="IPR007889">
    <property type="entry name" value="HTH_Psq"/>
</dbReference>
<organism evidence="3 4">
    <name type="scientific">Popillia japonica</name>
    <name type="common">Japanese beetle</name>
    <dbReference type="NCBI Taxonomy" id="7064"/>
    <lineage>
        <taxon>Eukaryota</taxon>
        <taxon>Metazoa</taxon>
        <taxon>Ecdysozoa</taxon>
        <taxon>Arthropoda</taxon>
        <taxon>Hexapoda</taxon>
        <taxon>Insecta</taxon>
        <taxon>Pterygota</taxon>
        <taxon>Neoptera</taxon>
        <taxon>Endopterygota</taxon>
        <taxon>Coleoptera</taxon>
        <taxon>Polyphaga</taxon>
        <taxon>Scarabaeiformia</taxon>
        <taxon>Scarabaeidae</taxon>
        <taxon>Rutelinae</taxon>
        <taxon>Popillia</taxon>
    </lineage>
</organism>
<dbReference type="GO" id="GO:0005634">
    <property type="term" value="C:nucleus"/>
    <property type="evidence" value="ECO:0007669"/>
    <property type="project" value="UniProtKB-SubCell"/>
</dbReference>